<dbReference type="Gene3D" id="3.90.1150.10">
    <property type="entry name" value="Aspartate Aminotransferase, domain 1"/>
    <property type="match status" value="1"/>
</dbReference>
<proteinExistence type="predicted"/>
<feature type="domain" description="Aminotransferase class V" evidence="2">
    <location>
        <begin position="32"/>
        <end position="202"/>
    </location>
</feature>
<keyword evidence="1" id="KW-0663">Pyridoxal phosphate</keyword>
<dbReference type="EMBL" id="UINC01161013">
    <property type="protein sequence ID" value="SVD59959.1"/>
    <property type="molecule type" value="Genomic_DNA"/>
</dbReference>
<dbReference type="SUPFAM" id="SSF53383">
    <property type="entry name" value="PLP-dependent transferases"/>
    <property type="match status" value="1"/>
</dbReference>
<evidence type="ECO:0000259" key="2">
    <source>
        <dbReference type="Pfam" id="PF00266"/>
    </source>
</evidence>
<dbReference type="PANTHER" id="PTHR43586">
    <property type="entry name" value="CYSTEINE DESULFURASE"/>
    <property type="match status" value="1"/>
</dbReference>
<protein>
    <recommendedName>
        <fullName evidence="2">Aminotransferase class V domain-containing protein</fullName>
    </recommendedName>
</protein>
<accession>A0A382WMR9</accession>
<dbReference type="Pfam" id="PF00266">
    <property type="entry name" value="Aminotran_5"/>
    <property type="match status" value="1"/>
</dbReference>
<dbReference type="InterPro" id="IPR015421">
    <property type="entry name" value="PyrdxlP-dep_Trfase_major"/>
</dbReference>
<feature type="non-terminal residue" evidence="3">
    <location>
        <position position="203"/>
    </location>
</feature>
<reference evidence="3" key="1">
    <citation type="submission" date="2018-05" db="EMBL/GenBank/DDBJ databases">
        <authorList>
            <person name="Lanie J.A."/>
            <person name="Ng W.-L."/>
            <person name="Kazmierczak K.M."/>
            <person name="Andrzejewski T.M."/>
            <person name="Davidsen T.M."/>
            <person name="Wayne K.J."/>
            <person name="Tettelin H."/>
            <person name="Glass J.I."/>
            <person name="Rusch D."/>
            <person name="Podicherti R."/>
            <person name="Tsui H.-C.T."/>
            <person name="Winkler M.E."/>
        </authorList>
    </citation>
    <scope>NUCLEOTIDE SEQUENCE</scope>
</reference>
<dbReference type="InterPro" id="IPR000192">
    <property type="entry name" value="Aminotrans_V_dom"/>
</dbReference>
<gene>
    <name evidence="3" type="ORF">METZ01_LOCUS412813</name>
</gene>
<sequence>MACYNADGGFDVGRVRQDFPILGCQIHGKPLVYFDSGASAQKPRSVIDAMTEVLEDQYTNVHRGAHYLSQTLTDRYEGVRGTIARLLNAPHEDNVVITRNTTESINLVAATYGRTNLRAGDGIVISAMEHHANIVPWQLLRDELGIDLKVAPIDDRGVLDLDVYSMLLDQGTKLVAMTHCSNVLGSFTPAKDIVRLAHERGIP</sequence>
<dbReference type="InterPro" id="IPR015422">
    <property type="entry name" value="PyrdxlP-dep_Trfase_small"/>
</dbReference>
<dbReference type="AlphaFoldDB" id="A0A382WMR9"/>
<organism evidence="3">
    <name type="scientific">marine metagenome</name>
    <dbReference type="NCBI Taxonomy" id="408172"/>
    <lineage>
        <taxon>unclassified sequences</taxon>
        <taxon>metagenomes</taxon>
        <taxon>ecological metagenomes</taxon>
    </lineage>
</organism>
<dbReference type="PANTHER" id="PTHR43586:SF8">
    <property type="entry name" value="CYSTEINE DESULFURASE 1, CHLOROPLASTIC"/>
    <property type="match status" value="1"/>
</dbReference>
<name>A0A382WMR9_9ZZZZ</name>
<dbReference type="Gene3D" id="3.40.640.10">
    <property type="entry name" value="Type I PLP-dependent aspartate aminotransferase-like (Major domain)"/>
    <property type="match status" value="1"/>
</dbReference>
<dbReference type="InterPro" id="IPR015424">
    <property type="entry name" value="PyrdxlP-dep_Trfase"/>
</dbReference>
<evidence type="ECO:0000313" key="3">
    <source>
        <dbReference type="EMBL" id="SVD59959.1"/>
    </source>
</evidence>
<evidence type="ECO:0000256" key="1">
    <source>
        <dbReference type="ARBA" id="ARBA00022898"/>
    </source>
</evidence>